<evidence type="ECO:0000256" key="8">
    <source>
        <dbReference type="ARBA" id="ARBA00022989"/>
    </source>
</evidence>
<keyword evidence="8" id="KW-1133">Transmembrane helix</keyword>
<name>A0A7V2WUC1_LEUMU</name>
<dbReference type="GO" id="GO:0000160">
    <property type="term" value="P:phosphorelay signal transduction system"/>
    <property type="evidence" value="ECO:0007669"/>
    <property type="project" value="TreeGrafter"/>
</dbReference>
<protein>
    <recommendedName>
        <fullName evidence="3">histidine kinase</fullName>
        <ecNumber evidence="3">2.7.13.3</ecNumber>
    </recommendedName>
</protein>
<comment type="catalytic activity">
    <reaction evidence="1">
        <text>ATP + protein L-histidine = ADP + protein N-phospho-L-histidine.</text>
        <dbReference type="EC" id="2.7.13.3"/>
    </reaction>
</comment>
<evidence type="ECO:0000256" key="6">
    <source>
        <dbReference type="ARBA" id="ARBA00022692"/>
    </source>
</evidence>
<dbReference type="GO" id="GO:0004673">
    <property type="term" value="F:protein histidine kinase activity"/>
    <property type="evidence" value="ECO:0007669"/>
    <property type="project" value="UniProtKB-EC"/>
</dbReference>
<dbReference type="EMBL" id="DRMS01000160">
    <property type="protein sequence ID" value="HFC91956.1"/>
    <property type="molecule type" value="Genomic_DNA"/>
</dbReference>
<keyword evidence="5" id="KW-0808">Transferase</keyword>
<evidence type="ECO:0000256" key="4">
    <source>
        <dbReference type="ARBA" id="ARBA00022553"/>
    </source>
</evidence>
<reference evidence="11" key="1">
    <citation type="journal article" date="2020" name="mSystems">
        <title>Genome- and Community-Level Interaction Insights into Carbon Utilization and Element Cycling Functions of Hydrothermarchaeota in Hydrothermal Sediment.</title>
        <authorList>
            <person name="Zhou Z."/>
            <person name="Liu Y."/>
            <person name="Xu W."/>
            <person name="Pan J."/>
            <person name="Luo Z.H."/>
            <person name="Li M."/>
        </authorList>
    </citation>
    <scope>NUCLEOTIDE SEQUENCE [LARGE SCALE GENOMIC DNA]</scope>
    <source>
        <strain evidence="11">HyVt-493</strain>
    </source>
</reference>
<dbReference type="InterPro" id="IPR004358">
    <property type="entry name" value="Sig_transdc_His_kin-like_C"/>
</dbReference>
<dbReference type="PRINTS" id="PR00344">
    <property type="entry name" value="BCTRLSENSOR"/>
</dbReference>
<comment type="subcellular location">
    <subcellularLocation>
        <location evidence="2">Membrane</location>
    </subcellularLocation>
</comment>
<dbReference type="PROSITE" id="PS50109">
    <property type="entry name" value="HIS_KIN"/>
    <property type="match status" value="1"/>
</dbReference>
<keyword evidence="6" id="KW-0812">Transmembrane</keyword>
<organism evidence="11">
    <name type="scientific">Leucothrix mucor</name>
    <dbReference type="NCBI Taxonomy" id="45248"/>
    <lineage>
        <taxon>Bacteria</taxon>
        <taxon>Pseudomonadati</taxon>
        <taxon>Pseudomonadota</taxon>
        <taxon>Gammaproteobacteria</taxon>
        <taxon>Thiotrichales</taxon>
        <taxon>Thiotrichaceae</taxon>
        <taxon>Leucothrix</taxon>
    </lineage>
</organism>
<evidence type="ECO:0000259" key="10">
    <source>
        <dbReference type="PROSITE" id="PS50109"/>
    </source>
</evidence>
<evidence type="ECO:0000256" key="1">
    <source>
        <dbReference type="ARBA" id="ARBA00000085"/>
    </source>
</evidence>
<dbReference type="EC" id="2.7.13.3" evidence="3"/>
<keyword evidence="9" id="KW-0472">Membrane</keyword>
<evidence type="ECO:0000256" key="3">
    <source>
        <dbReference type="ARBA" id="ARBA00012438"/>
    </source>
</evidence>
<keyword evidence="4" id="KW-0597">Phosphoprotein</keyword>
<evidence type="ECO:0000313" key="11">
    <source>
        <dbReference type="EMBL" id="HFC91956.1"/>
    </source>
</evidence>
<evidence type="ECO:0000256" key="5">
    <source>
        <dbReference type="ARBA" id="ARBA00022679"/>
    </source>
</evidence>
<evidence type="ECO:0000256" key="7">
    <source>
        <dbReference type="ARBA" id="ARBA00022777"/>
    </source>
</evidence>
<gene>
    <name evidence="11" type="ORF">ENJ51_04010</name>
</gene>
<dbReference type="InterPro" id="IPR005467">
    <property type="entry name" value="His_kinase_dom"/>
</dbReference>
<dbReference type="GO" id="GO:0005886">
    <property type="term" value="C:plasma membrane"/>
    <property type="evidence" value="ECO:0007669"/>
    <property type="project" value="TreeGrafter"/>
</dbReference>
<evidence type="ECO:0000256" key="2">
    <source>
        <dbReference type="ARBA" id="ARBA00004370"/>
    </source>
</evidence>
<dbReference type="PANTHER" id="PTHR45436">
    <property type="entry name" value="SENSOR HISTIDINE KINASE YKOH"/>
    <property type="match status" value="1"/>
</dbReference>
<evidence type="ECO:0000256" key="9">
    <source>
        <dbReference type="ARBA" id="ARBA00023136"/>
    </source>
</evidence>
<dbReference type="InterPro" id="IPR003594">
    <property type="entry name" value="HATPase_dom"/>
</dbReference>
<dbReference type="Gene3D" id="3.30.565.10">
    <property type="entry name" value="Histidine kinase-like ATPase, C-terminal domain"/>
    <property type="match status" value="1"/>
</dbReference>
<comment type="caution">
    <text evidence="11">The sequence shown here is derived from an EMBL/GenBank/DDBJ whole genome shotgun (WGS) entry which is preliminary data.</text>
</comment>
<dbReference type="Proteomes" id="UP000885750">
    <property type="component" value="Unassembled WGS sequence"/>
</dbReference>
<accession>A0A7V2WUC1</accession>
<feature type="domain" description="Histidine kinase" evidence="10">
    <location>
        <begin position="1"/>
        <end position="94"/>
    </location>
</feature>
<dbReference type="SUPFAM" id="SSF55874">
    <property type="entry name" value="ATPase domain of HSP90 chaperone/DNA topoisomerase II/histidine kinase"/>
    <property type="match status" value="1"/>
</dbReference>
<dbReference type="Pfam" id="PF02518">
    <property type="entry name" value="HATPase_c"/>
    <property type="match status" value="1"/>
</dbReference>
<sequence length="94" mass="10514">NLMDNAYKWAKSQINCSILRDNESKQIILIIEDDGETNAPLKQITQRGVRLDESTEGHGLGLAICKDIVKLYTGTITFSHSKNLHGFCVEIKLP</sequence>
<keyword evidence="7 11" id="KW-0418">Kinase</keyword>
<dbReference type="InterPro" id="IPR050428">
    <property type="entry name" value="TCS_sensor_his_kinase"/>
</dbReference>
<dbReference type="AlphaFoldDB" id="A0A7V2WUC1"/>
<dbReference type="SMART" id="SM00387">
    <property type="entry name" value="HATPase_c"/>
    <property type="match status" value="1"/>
</dbReference>
<proteinExistence type="predicted"/>
<dbReference type="InterPro" id="IPR036890">
    <property type="entry name" value="HATPase_C_sf"/>
</dbReference>
<dbReference type="PANTHER" id="PTHR45436:SF5">
    <property type="entry name" value="SENSOR HISTIDINE KINASE TRCS"/>
    <property type="match status" value="1"/>
</dbReference>
<feature type="non-terminal residue" evidence="11">
    <location>
        <position position="1"/>
    </location>
</feature>